<evidence type="ECO:0008006" key="4">
    <source>
        <dbReference type="Google" id="ProtNLM"/>
    </source>
</evidence>
<evidence type="ECO:0000313" key="2">
    <source>
        <dbReference type="EMBL" id="SFN33568.1"/>
    </source>
</evidence>
<organism evidence="2 3">
    <name type="scientific">Dokdonella immobilis</name>
    <dbReference type="NCBI Taxonomy" id="578942"/>
    <lineage>
        <taxon>Bacteria</taxon>
        <taxon>Pseudomonadati</taxon>
        <taxon>Pseudomonadota</taxon>
        <taxon>Gammaproteobacteria</taxon>
        <taxon>Lysobacterales</taxon>
        <taxon>Rhodanobacteraceae</taxon>
        <taxon>Dokdonella</taxon>
    </lineage>
</organism>
<dbReference type="EMBL" id="FOVF01000015">
    <property type="protein sequence ID" value="SFN33568.1"/>
    <property type="molecule type" value="Genomic_DNA"/>
</dbReference>
<dbReference type="STRING" id="578942.SAMN05216289_11538"/>
<name>A0A1I4Y652_9GAMM</name>
<accession>A0A1I4Y652</accession>
<gene>
    <name evidence="2" type="ORF">SAMN05216289_11538</name>
</gene>
<dbReference type="Proteomes" id="UP000198575">
    <property type="component" value="Unassembled WGS sequence"/>
</dbReference>
<evidence type="ECO:0000256" key="1">
    <source>
        <dbReference type="SAM" id="SignalP"/>
    </source>
</evidence>
<keyword evidence="1" id="KW-0732">Signal</keyword>
<keyword evidence="3" id="KW-1185">Reference proteome</keyword>
<sequence>MFVKASVGAWIRGLASLVLIGGAAAASAQQVDIPGPAGSVDFGASVALLPNGNFVVIDPTGGASGAGRVYLYSPTGNQISVYSGSNSDDLVGSTITVLANGNFVVSSPNWRNGANAAAGAVTWVSGGTGMSGAVSAANSLIGSSADDNVGSGGVILLSNGNFVVSSPEWDNGFNTNAGAVTWVNAETGLSGEVSAANSLVGTQANDRIGYRSGYLAVTALTNSNYVVSSPFWDNGTIVDAGAATWANGSTGLSGEVSQTNSLVGTTPQDYVGGNGVTPLSNGNYVVSSTAWDNGASTDAGAATWANGTVGISGAVSAANSLVGSSTNDRVSYNYDGITALDSGHFLVKSPFWSNGAVANVGAVTWVNGSTGLVGEISEVNSLIGTQAGDSVGGSVTMLSNGHYVVSSPNWHNGAIVNGGAVTWANGTTGLVGHVSVANSLVGTIEDSFVGSGGVTALSNGHCVVKSPNWDDGANLDVGAVTWANGNTGLIGVVTAANSLTGTSSEDMVGTDVIGLNNGNYVVRSDGWGSGAGAVTWANGNTGLSGHVSVANSLVGTLAGDRIGNNVTPLINGNYVITSPYWHNGASANAGAVTWANGSSGLSGEVSSANSLVGVNTDDHVGSLGVKPLSNGNYVVSSPEWSNGAIVLAGAVSWANGNTGLSGEVSAANSLIGTQAGDAIGWGGVFALGNGNYLVASSLWNNGAIEMAGAVSMGRGSVGLSGPISAQNSVRGMEAQGGQKMVQVYDAARDTLIVGQPAANLVSLFRTDLLFKNGFDQDGD</sequence>
<proteinExistence type="predicted"/>
<protein>
    <recommendedName>
        <fullName evidence="4">Extracellular repeat, HAF family</fullName>
    </recommendedName>
</protein>
<feature type="signal peptide" evidence="1">
    <location>
        <begin position="1"/>
        <end position="28"/>
    </location>
</feature>
<feature type="chain" id="PRO_5011756693" description="Extracellular repeat, HAF family" evidence="1">
    <location>
        <begin position="29"/>
        <end position="779"/>
    </location>
</feature>
<evidence type="ECO:0000313" key="3">
    <source>
        <dbReference type="Proteomes" id="UP000198575"/>
    </source>
</evidence>
<dbReference type="InterPro" id="IPR043710">
    <property type="entry name" value="DUF5650"/>
</dbReference>
<dbReference type="Pfam" id="PF18888">
    <property type="entry name" value="DUF5650"/>
    <property type="match status" value="11"/>
</dbReference>
<reference evidence="2 3" key="1">
    <citation type="submission" date="2016-10" db="EMBL/GenBank/DDBJ databases">
        <authorList>
            <person name="de Groot N.N."/>
        </authorList>
    </citation>
    <scope>NUCLEOTIDE SEQUENCE [LARGE SCALE GENOMIC DNA]</scope>
    <source>
        <strain evidence="2 3">CGMCC 1.7659</strain>
    </source>
</reference>
<dbReference type="AlphaFoldDB" id="A0A1I4Y652"/>